<sequence length="100" mass="10709">MSAATRTQLVDAIAAYRTTAGQLLKTSEAVVKDVRRRTGAGTGSLGRFRWYVLVEGDTSAASDDRILEVKQEVDPAPCAGSPTSPTRWPAGRASGARRCW</sequence>
<accession>A0A9X2NEJ4</accession>
<organism evidence="2 3">
    <name type="scientific">Amycolatopsis iheyensis</name>
    <dbReference type="NCBI Taxonomy" id="2945988"/>
    <lineage>
        <taxon>Bacteria</taxon>
        <taxon>Bacillati</taxon>
        <taxon>Actinomycetota</taxon>
        <taxon>Actinomycetes</taxon>
        <taxon>Pseudonocardiales</taxon>
        <taxon>Pseudonocardiaceae</taxon>
        <taxon>Amycolatopsis</taxon>
    </lineage>
</organism>
<gene>
    <name evidence="2" type="ORF">M8542_23580</name>
</gene>
<evidence type="ECO:0000313" key="2">
    <source>
        <dbReference type="EMBL" id="MCR6485811.1"/>
    </source>
</evidence>
<name>A0A9X2NEJ4_9PSEU</name>
<proteinExistence type="predicted"/>
<evidence type="ECO:0000256" key="1">
    <source>
        <dbReference type="SAM" id="MobiDB-lite"/>
    </source>
</evidence>
<dbReference type="EMBL" id="JAMXQV010000012">
    <property type="protein sequence ID" value="MCR6485811.1"/>
    <property type="molecule type" value="Genomic_DNA"/>
</dbReference>
<reference evidence="2" key="1">
    <citation type="submission" date="2022-06" db="EMBL/GenBank/DDBJ databases">
        <title>Amycolatopsis iheyaensis sp. nov., a new species of the genus Amycolatopsis isolated from soil in Iheya island, Japan.</title>
        <authorList>
            <person name="Ngamcharungchit C."/>
            <person name="Kanto H."/>
            <person name="Take A."/>
            <person name="Intra B."/>
            <person name="Matsumoto A."/>
            <person name="Panbangred W."/>
            <person name="Inahashi Y."/>
        </authorList>
    </citation>
    <scope>NUCLEOTIDE SEQUENCE</scope>
    <source>
        <strain evidence="2">OK19-0408</strain>
    </source>
</reference>
<keyword evidence="3" id="KW-1185">Reference proteome</keyword>
<feature type="region of interest" description="Disordered" evidence="1">
    <location>
        <begin position="75"/>
        <end position="100"/>
    </location>
</feature>
<comment type="caution">
    <text evidence="2">The sequence shown here is derived from an EMBL/GenBank/DDBJ whole genome shotgun (WGS) entry which is preliminary data.</text>
</comment>
<dbReference type="PANTHER" id="PTHR39441">
    <property type="entry name" value="DUF2252 DOMAIN-CONTAINING PROTEIN"/>
    <property type="match status" value="1"/>
</dbReference>
<dbReference type="InterPro" id="IPR018721">
    <property type="entry name" value="DUF2252"/>
</dbReference>
<evidence type="ECO:0000313" key="3">
    <source>
        <dbReference type="Proteomes" id="UP001144096"/>
    </source>
</evidence>
<dbReference type="AlphaFoldDB" id="A0A9X2NEJ4"/>
<dbReference type="Proteomes" id="UP001144096">
    <property type="component" value="Unassembled WGS sequence"/>
</dbReference>
<protein>
    <submittedName>
        <fullName evidence="2">DUF2252 domain-containing protein</fullName>
    </submittedName>
</protein>
<dbReference type="RefSeq" id="WP_257922392.1">
    <property type="nucleotide sequence ID" value="NZ_JAMXQV010000012.1"/>
</dbReference>
<dbReference type="PANTHER" id="PTHR39441:SF1">
    <property type="entry name" value="DUF2252 DOMAIN-CONTAINING PROTEIN"/>
    <property type="match status" value="1"/>
</dbReference>
<dbReference type="Pfam" id="PF10009">
    <property type="entry name" value="DUF2252"/>
    <property type="match status" value="1"/>
</dbReference>